<dbReference type="InterPro" id="IPR016181">
    <property type="entry name" value="Acyl_CoA_acyltransferase"/>
</dbReference>
<dbReference type="FunFam" id="3.40.630.30:FF:000064">
    <property type="entry name" value="GNAT family acetyltransferase"/>
    <property type="match status" value="1"/>
</dbReference>
<dbReference type="InterPro" id="IPR051016">
    <property type="entry name" value="Diverse_Substrate_AcTransf"/>
</dbReference>
<proteinExistence type="inferred from homology"/>
<gene>
    <name evidence="5" type="ORF">Rhopal_000877-T1</name>
</gene>
<dbReference type="PANTHER" id="PTHR10545">
    <property type="entry name" value="DIAMINE N-ACETYLTRANSFERASE"/>
    <property type="match status" value="1"/>
</dbReference>
<dbReference type="PANTHER" id="PTHR10545:SF29">
    <property type="entry name" value="GH14572P-RELATED"/>
    <property type="match status" value="1"/>
</dbReference>
<protein>
    <recommendedName>
        <fullName evidence="4">N-acetyltransferase domain-containing protein</fullName>
    </recommendedName>
</protein>
<reference evidence="5 6" key="1">
    <citation type="submission" date="2021-12" db="EMBL/GenBank/DDBJ databases">
        <title>High titer production of polyol ester of fatty acids by Rhodotorula paludigena BS15 towards product separation-free biomass refinery.</title>
        <authorList>
            <person name="Mano J."/>
            <person name="Ono H."/>
            <person name="Tanaka T."/>
            <person name="Naito K."/>
            <person name="Sushida H."/>
            <person name="Ike M."/>
            <person name="Tokuyasu K."/>
            <person name="Kitaoka M."/>
        </authorList>
    </citation>
    <scope>NUCLEOTIDE SEQUENCE [LARGE SCALE GENOMIC DNA]</scope>
    <source>
        <strain evidence="5 6">BS15</strain>
    </source>
</reference>
<comment type="caution">
    <text evidence="5">The sequence shown here is derived from an EMBL/GenBank/DDBJ whole genome shotgun (WGS) entry which is preliminary data.</text>
</comment>
<evidence type="ECO:0000313" key="6">
    <source>
        <dbReference type="Proteomes" id="UP001342314"/>
    </source>
</evidence>
<evidence type="ECO:0000256" key="1">
    <source>
        <dbReference type="ARBA" id="ARBA00008694"/>
    </source>
</evidence>
<dbReference type="EMBL" id="BQKY01000002">
    <property type="protein sequence ID" value="GJN87922.1"/>
    <property type="molecule type" value="Genomic_DNA"/>
</dbReference>
<accession>A0AAV5GFS1</accession>
<comment type="similarity">
    <text evidence="1">Belongs to the acetyltransferase family.</text>
</comment>
<feature type="domain" description="N-acetyltransferase" evidence="4">
    <location>
        <begin position="42"/>
        <end position="188"/>
    </location>
</feature>
<dbReference type="PROSITE" id="PS51186">
    <property type="entry name" value="GNAT"/>
    <property type="match status" value="1"/>
</dbReference>
<keyword evidence="6" id="KW-1185">Reference proteome</keyword>
<dbReference type="AlphaFoldDB" id="A0AAV5GFS1"/>
<evidence type="ECO:0000313" key="5">
    <source>
        <dbReference type="EMBL" id="GJN87922.1"/>
    </source>
</evidence>
<keyword evidence="2" id="KW-0808">Transferase</keyword>
<dbReference type="Pfam" id="PF00583">
    <property type="entry name" value="Acetyltransf_1"/>
    <property type="match status" value="1"/>
</dbReference>
<dbReference type="InterPro" id="IPR000182">
    <property type="entry name" value="GNAT_dom"/>
</dbReference>
<evidence type="ECO:0000256" key="2">
    <source>
        <dbReference type="ARBA" id="ARBA00022679"/>
    </source>
</evidence>
<evidence type="ECO:0000256" key="3">
    <source>
        <dbReference type="ARBA" id="ARBA00023315"/>
    </source>
</evidence>
<keyword evidence="3" id="KW-0012">Acyltransferase</keyword>
<dbReference type="GO" id="GO:0008080">
    <property type="term" value="F:N-acetyltransferase activity"/>
    <property type="evidence" value="ECO:0007669"/>
    <property type="project" value="UniProtKB-ARBA"/>
</dbReference>
<dbReference type="SUPFAM" id="SSF55729">
    <property type="entry name" value="Acyl-CoA N-acyltransferases (Nat)"/>
    <property type="match status" value="1"/>
</dbReference>
<name>A0AAV5GFS1_9BASI</name>
<dbReference type="CDD" id="cd04301">
    <property type="entry name" value="NAT_SF"/>
    <property type="match status" value="1"/>
</dbReference>
<dbReference type="Proteomes" id="UP001342314">
    <property type="component" value="Unassembled WGS sequence"/>
</dbReference>
<dbReference type="Gene3D" id="3.40.630.30">
    <property type="match status" value="1"/>
</dbReference>
<organism evidence="5 6">
    <name type="scientific">Rhodotorula paludigena</name>
    <dbReference type="NCBI Taxonomy" id="86838"/>
    <lineage>
        <taxon>Eukaryota</taxon>
        <taxon>Fungi</taxon>
        <taxon>Dikarya</taxon>
        <taxon>Basidiomycota</taxon>
        <taxon>Pucciniomycotina</taxon>
        <taxon>Microbotryomycetes</taxon>
        <taxon>Sporidiobolales</taxon>
        <taxon>Sporidiobolaceae</taxon>
        <taxon>Rhodotorula</taxon>
    </lineage>
</organism>
<sequence length="188" mass="21033">MATTTAAIPHSLPADFQFTMHAVTPSNAQHTLPAMLRLIKALALFERAPEQVEATEELLRRSLFGDENGEHKYAECVLVYVGGGPGEGKAIGMACYYFTFSTWTGRGGLYLEDLYVDDEYRGRGIAKLLFSYLGDICAERQLPRMEWVVLKWNEGARQVYKKMGAEDLDEWVTCRLTGESLKALAKAK</sequence>
<evidence type="ECO:0000259" key="4">
    <source>
        <dbReference type="PROSITE" id="PS51186"/>
    </source>
</evidence>